<reference evidence="7 8" key="1">
    <citation type="journal article" date="2018" name="Sci. Rep.">
        <title>Genomic signatures of local adaptation to the degree of environmental predictability in rotifers.</title>
        <authorList>
            <person name="Franch-Gras L."/>
            <person name="Hahn C."/>
            <person name="Garcia-Roger E.M."/>
            <person name="Carmona M.J."/>
            <person name="Serra M."/>
            <person name="Gomez A."/>
        </authorList>
    </citation>
    <scope>NUCLEOTIDE SEQUENCE [LARGE SCALE GENOMIC DNA]</scope>
    <source>
        <strain evidence="7">HYR1</strain>
    </source>
</reference>
<proteinExistence type="predicted"/>
<evidence type="ECO:0000256" key="1">
    <source>
        <dbReference type="ARBA" id="ARBA00004370"/>
    </source>
</evidence>
<gene>
    <name evidence="7" type="ORF">BpHYR1_050936</name>
</gene>
<feature type="transmembrane region" description="Helical" evidence="5">
    <location>
        <begin position="217"/>
        <end position="241"/>
    </location>
</feature>
<evidence type="ECO:0000256" key="3">
    <source>
        <dbReference type="ARBA" id="ARBA00022989"/>
    </source>
</evidence>
<sequence>MLNKTTYNNFVWMNNTNLCENNELNIIHPAIEYEEIINGLQGYILWGIIFVIIAFLGLIGNIITIIVLKKEPILTNLNILLIALAISDILAPMANVLLAISFYHLSKPYENSVNFLIFNDILRYFIQPLSTMFTMSSSWILTTTTLFRLIAVMLPFRARSIISKRFAMVCLFLIFGLGLISILPLYANLIRKFKCTRDNTAKYVAFDMTSSEFMGKYYVPIIQTLCFYLPWCLALILWFFLLKALKKSEKSFNFSFSSKDSPGNSKLIKSSFNNHNILGNSSNPENSSIHSHTPVPNSRINNVKTRQKSYNRITLMVVVLTFTNLFCRLFTFVFIFEVIYNQYLKSKYLPDDYEINDVPTQNDTDYQPFNYMILNSKFHFPKFLAYSLLLNNIFLCINHSCNIVIYTITNPRFRRHLMDLFGITDPGKNKKVTHLHERNSLIANRNTIIHSEFCHFNNRVNTSVERQINKRLFNLRNFVECFCHCCKYGHVKNSAI</sequence>
<dbReference type="PROSITE" id="PS50262">
    <property type="entry name" value="G_PROTEIN_RECEP_F1_2"/>
    <property type="match status" value="1"/>
</dbReference>
<keyword evidence="3 5" id="KW-1133">Transmembrane helix</keyword>
<feature type="transmembrane region" description="Helical" evidence="5">
    <location>
        <begin position="125"/>
        <end position="154"/>
    </location>
</feature>
<dbReference type="GO" id="GO:0016020">
    <property type="term" value="C:membrane"/>
    <property type="evidence" value="ECO:0007669"/>
    <property type="project" value="UniProtKB-SubCell"/>
</dbReference>
<feature type="transmembrane region" description="Helical" evidence="5">
    <location>
        <begin position="80"/>
        <end position="105"/>
    </location>
</feature>
<evidence type="ECO:0000313" key="8">
    <source>
        <dbReference type="Proteomes" id="UP000276133"/>
    </source>
</evidence>
<feature type="transmembrane region" description="Helical" evidence="5">
    <location>
        <begin position="313"/>
        <end position="340"/>
    </location>
</feature>
<evidence type="ECO:0000313" key="7">
    <source>
        <dbReference type="EMBL" id="RNA14368.1"/>
    </source>
</evidence>
<dbReference type="InterPro" id="IPR000276">
    <property type="entry name" value="GPCR_Rhodpsn"/>
</dbReference>
<evidence type="ECO:0000256" key="4">
    <source>
        <dbReference type="ARBA" id="ARBA00023136"/>
    </source>
</evidence>
<dbReference type="AlphaFoldDB" id="A0A3M7QTQ4"/>
<dbReference type="PANTHER" id="PTHR46641:SF2">
    <property type="entry name" value="FMRFAMIDE RECEPTOR"/>
    <property type="match status" value="1"/>
</dbReference>
<keyword evidence="8" id="KW-1185">Reference proteome</keyword>
<dbReference type="OrthoDB" id="10011262at2759"/>
<dbReference type="SMART" id="SM01381">
    <property type="entry name" value="7TM_GPCR_Srsx"/>
    <property type="match status" value="1"/>
</dbReference>
<name>A0A3M7QTQ4_BRAPC</name>
<dbReference type="Proteomes" id="UP000276133">
    <property type="component" value="Unassembled WGS sequence"/>
</dbReference>
<dbReference type="GO" id="GO:0004930">
    <property type="term" value="F:G protein-coupled receptor activity"/>
    <property type="evidence" value="ECO:0007669"/>
    <property type="project" value="InterPro"/>
</dbReference>
<feature type="transmembrane region" description="Helical" evidence="5">
    <location>
        <begin position="43"/>
        <end position="68"/>
    </location>
</feature>
<organism evidence="7 8">
    <name type="scientific">Brachionus plicatilis</name>
    <name type="common">Marine rotifer</name>
    <name type="synonym">Brachionus muelleri</name>
    <dbReference type="NCBI Taxonomy" id="10195"/>
    <lineage>
        <taxon>Eukaryota</taxon>
        <taxon>Metazoa</taxon>
        <taxon>Spiralia</taxon>
        <taxon>Gnathifera</taxon>
        <taxon>Rotifera</taxon>
        <taxon>Eurotatoria</taxon>
        <taxon>Monogononta</taxon>
        <taxon>Pseudotrocha</taxon>
        <taxon>Ploima</taxon>
        <taxon>Brachionidae</taxon>
        <taxon>Brachionus</taxon>
    </lineage>
</organism>
<dbReference type="STRING" id="10195.A0A3M7QTQ4"/>
<keyword evidence="7" id="KW-0675">Receptor</keyword>
<keyword evidence="4 5" id="KW-0472">Membrane</keyword>
<keyword evidence="2 5" id="KW-0812">Transmembrane</keyword>
<protein>
    <submittedName>
        <fullName evidence="7">FMRFamide receptor</fullName>
    </submittedName>
</protein>
<feature type="transmembrane region" description="Helical" evidence="5">
    <location>
        <begin position="383"/>
        <end position="408"/>
    </location>
</feature>
<evidence type="ECO:0000256" key="2">
    <source>
        <dbReference type="ARBA" id="ARBA00022692"/>
    </source>
</evidence>
<dbReference type="InterPro" id="IPR017452">
    <property type="entry name" value="GPCR_Rhodpsn_7TM"/>
</dbReference>
<dbReference type="InterPro" id="IPR052954">
    <property type="entry name" value="GPCR-Ligand_Int"/>
</dbReference>
<dbReference type="Pfam" id="PF00001">
    <property type="entry name" value="7tm_1"/>
    <property type="match status" value="1"/>
</dbReference>
<feature type="transmembrane region" description="Helical" evidence="5">
    <location>
        <begin position="166"/>
        <end position="187"/>
    </location>
</feature>
<evidence type="ECO:0000259" key="6">
    <source>
        <dbReference type="PROSITE" id="PS50262"/>
    </source>
</evidence>
<comment type="subcellular location">
    <subcellularLocation>
        <location evidence="1">Membrane</location>
    </subcellularLocation>
</comment>
<feature type="domain" description="G-protein coupled receptors family 1 profile" evidence="6">
    <location>
        <begin position="60"/>
        <end position="406"/>
    </location>
</feature>
<dbReference type="SUPFAM" id="SSF81321">
    <property type="entry name" value="Family A G protein-coupled receptor-like"/>
    <property type="match status" value="1"/>
</dbReference>
<evidence type="ECO:0000256" key="5">
    <source>
        <dbReference type="SAM" id="Phobius"/>
    </source>
</evidence>
<dbReference type="PANTHER" id="PTHR46641">
    <property type="entry name" value="FMRFAMIDE RECEPTOR-RELATED"/>
    <property type="match status" value="1"/>
</dbReference>
<dbReference type="Gene3D" id="1.20.1070.10">
    <property type="entry name" value="Rhodopsin 7-helix transmembrane proteins"/>
    <property type="match status" value="1"/>
</dbReference>
<dbReference type="EMBL" id="REGN01005206">
    <property type="protein sequence ID" value="RNA14368.1"/>
    <property type="molecule type" value="Genomic_DNA"/>
</dbReference>
<dbReference type="PRINTS" id="PR00237">
    <property type="entry name" value="GPCRRHODOPSN"/>
</dbReference>
<accession>A0A3M7QTQ4</accession>
<comment type="caution">
    <text evidence="7">The sequence shown here is derived from an EMBL/GenBank/DDBJ whole genome shotgun (WGS) entry which is preliminary data.</text>
</comment>